<dbReference type="KEGG" id="fal:FRAAL4815"/>
<dbReference type="Proteomes" id="UP000000657">
    <property type="component" value="Chromosome"/>
</dbReference>
<gene>
    <name evidence="3" type="ordered locus">FRAAL4815</name>
</gene>
<dbReference type="OrthoDB" id="123261at2"/>
<evidence type="ECO:0000313" key="3">
    <source>
        <dbReference type="EMBL" id="CAJ63456.1"/>
    </source>
</evidence>
<proteinExistence type="predicted"/>
<accession>Q0RGD2</accession>
<feature type="transmembrane region" description="Helical" evidence="2">
    <location>
        <begin position="33"/>
        <end position="57"/>
    </location>
</feature>
<evidence type="ECO:0000256" key="1">
    <source>
        <dbReference type="SAM" id="MobiDB-lite"/>
    </source>
</evidence>
<keyword evidence="2" id="KW-1133">Transmembrane helix</keyword>
<organism evidence="3 4">
    <name type="scientific">Frankia alni (strain DSM 45986 / CECT 9034 / ACN14a)</name>
    <dbReference type="NCBI Taxonomy" id="326424"/>
    <lineage>
        <taxon>Bacteria</taxon>
        <taxon>Bacillati</taxon>
        <taxon>Actinomycetota</taxon>
        <taxon>Actinomycetes</taxon>
        <taxon>Frankiales</taxon>
        <taxon>Frankiaceae</taxon>
        <taxon>Frankia</taxon>
    </lineage>
</organism>
<dbReference type="HOGENOM" id="CLU_2219241_0_0_11"/>
<keyword evidence="2" id="KW-0812">Transmembrane</keyword>
<dbReference type="Pfam" id="PF11755">
    <property type="entry name" value="DUF3311"/>
    <property type="match status" value="1"/>
</dbReference>
<dbReference type="RefSeq" id="WP_011605929.1">
    <property type="nucleotide sequence ID" value="NC_008278.1"/>
</dbReference>
<feature type="transmembrane region" description="Helical" evidence="2">
    <location>
        <begin position="69"/>
        <end position="91"/>
    </location>
</feature>
<keyword evidence="2" id="KW-0472">Membrane</keyword>
<evidence type="ECO:0000313" key="4">
    <source>
        <dbReference type="Proteomes" id="UP000000657"/>
    </source>
</evidence>
<protein>
    <submittedName>
        <fullName evidence="3">Conserved hypothetical membrane protein</fullName>
    </submittedName>
</protein>
<dbReference type="STRING" id="326424.FRAAL4815"/>
<reference evidence="3 4" key="1">
    <citation type="journal article" date="2007" name="Genome Res.">
        <title>Genome characteristics of facultatively symbiotic Frankia sp. strains reflect host range and host plant biogeography.</title>
        <authorList>
            <person name="Normand P."/>
            <person name="Lapierre P."/>
            <person name="Tisa L.S."/>
            <person name="Gogarten J.P."/>
            <person name="Alloisio N."/>
            <person name="Bagnarol E."/>
            <person name="Bassi C.A."/>
            <person name="Berry A.M."/>
            <person name="Bickhart D.M."/>
            <person name="Choisne N."/>
            <person name="Couloux A."/>
            <person name="Cournoyer B."/>
            <person name="Cruveiller S."/>
            <person name="Daubin V."/>
            <person name="Demange N."/>
            <person name="Francino M.P."/>
            <person name="Goltsman E."/>
            <person name="Huang Y."/>
            <person name="Kopp O.R."/>
            <person name="Labarre L."/>
            <person name="Lapidus A."/>
            <person name="Lavire C."/>
            <person name="Marechal J."/>
            <person name="Martinez M."/>
            <person name="Mastronunzio J.E."/>
            <person name="Mullin B.C."/>
            <person name="Niemann J."/>
            <person name="Pujic P."/>
            <person name="Rawnsley T."/>
            <person name="Rouy Z."/>
            <person name="Schenowitz C."/>
            <person name="Sellstedt A."/>
            <person name="Tavares F."/>
            <person name="Tomkins J.P."/>
            <person name="Vallenet D."/>
            <person name="Valverde C."/>
            <person name="Wall L.G."/>
            <person name="Wang Y."/>
            <person name="Medigue C."/>
            <person name="Benson D.R."/>
        </authorList>
    </citation>
    <scope>NUCLEOTIDE SEQUENCE [LARGE SCALE GENOMIC DNA]</scope>
    <source>
        <strain evidence="4">DSM 45986 / CECT 9034 / ACN14a</strain>
    </source>
</reference>
<evidence type="ECO:0000256" key="2">
    <source>
        <dbReference type="SAM" id="Phobius"/>
    </source>
</evidence>
<name>Q0RGD2_FRAAA</name>
<dbReference type="AlphaFoldDB" id="Q0RGD2"/>
<feature type="region of interest" description="Disordered" evidence="1">
    <location>
        <begin position="1"/>
        <end position="31"/>
    </location>
</feature>
<keyword evidence="4" id="KW-1185">Reference proteome</keyword>
<feature type="compositionally biased region" description="Basic residues" evidence="1">
    <location>
        <begin position="13"/>
        <end position="24"/>
    </location>
</feature>
<dbReference type="EMBL" id="CT573213">
    <property type="protein sequence ID" value="CAJ63456.1"/>
    <property type="molecule type" value="Genomic_DNA"/>
</dbReference>
<dbReference type="InterPro" id="IPR021741">
    <property type="entry name" value="DUF3311"/>
</dbReference>
<sequence length="106" mass="11413">MTHARGTADPGGRPRRSHTPRRSGRPPAWTGGVVGRTVAAVVLAVQVVALLLVGTYARHGPRLWGFPFFYWYTLLWLLLGAAGMAGCTWLLGRTSGRETAGGRGDR</sequence>